<dbReference type="Pfam" id="PF01551">
    <property type="entry name" value="Peptidase_M23"/>
    <property type="match status" value="1"/>
</dbReference>
<accession>A0ABW5A365</accession>
<organism evidence="7 8">
    <name type="scientific">Tumebacillus lipolyticus</name>
    <dbReference type="NCBI Taxonomy" id="1280370"/>
    <lineage>
        <taxon>Bacteria</taxon>
        <taxon>Bacillati</taxon>
        <taxon>Bacillota</taxon>
        <taxon>Bacilli</taxon>
        <taxon>Bacillales</taxon>
        <taxon>Alicyclobacillaceae</taxon>
        <taxon>Tumebacillus</taxon>
    </lineage>
</organism>
<name>A0ABW5A365_9BACL</name>
<evidence type="ECO:0000256" key="3">
    <source>
        <dbReference type="SAM" id="MobiDB-lite"/>
    </source>
</evidence>
<keyword evidence="2" id="KW-0175">Coiled coil</keyword>
<keyword evidence="8" id="KW-1185">Reference proteome</keyword>
<dbReference type="EMBL" id="JBHUIO010000019">
    <property type="protein sequence ID" value="MFD2172251.1"/>
    <property type="molecule type" value="Genomic_DNA"/>
</dbReference>
<protein>
    <submittedName>
        <fullName evidence="7">Murein hydrolase activator EnvC family protein</fullName>
    </submittedName>
</protein>
<feature type="signal peptide" evidence="4">
    <location>
        <begin position="1"/>
        <end position="28"/>
    </location>
</feature>
<dbReference type="SUPFAM" id="SSF51261">
    <property type="entry name" value="Duplicated hybrid motif"/>
    <property type="match status" value="1"/>
</dbReference>
<dbReference type="PANTHER" id="PTHR21666">
    <property type="entry name" value="PEPTIDASE-RELATED"/>
    <property type="match status" value="1"/>
</dbReference>
<evidence type="ECO:0000256" key="2">
    <source>
        <dbReference type="SAM" id="Coils"/>
    </source>
</evidence>
<keyword evidence="7" id="KW-0378">Hydrolase</keyword>
<dbReference type="Gene3D" id="2.70.70.10">
    <property type="entry name" value="Glucose Permease (Domain IIA)"/>
    <property type="match status" value="1"/>
</dbReference>
<dbReference type="InterPro" id="IPR011055">
    <property type="entry name" value="Dup_hybrid_motif"/>
</dbReference>
<dbReference type="Proteomes" id="UP001597343">
    <property type="component" value="Unassembled WGS sequence"/>
</dbReference>
<feature type="chain" id="PRO_5046912593" evidence="4">
    <location>
        <begin position="29"/>
        <end position="344"/>
    </location>
</feature>
<dbReference type="InterPro" id="IPR016047">
    <property type="entry name" value="M23ase_b-sheet_dom"/>
</dbReference>
<dbReference type="InterPro" id="IPR050570">
    <property type="entry name" value="Cell_wall_metabolism_enzyme"/>
</dbReference>
<evidence type="ECO:0000313" key="7">
    <source>
        <dbReference type="EMBL" id="MFD2172251.1"/>
    </source>
</evidence>
<dbReference type="CDD" id="cd12797">
    <property type="entry name" value="M23_peptidase"/>
    <property type="match status" value="1"/>
</dbReference>
<dbReference type="Gene3D" id="6.10.250.3150">
    <property type="match status" value="1"/>
</dbReference>
<dbReference type="PANTHER" id="PTHR21666:SF270">
    <property type="entry name" value="MUREIN HYDROLASE ACTIVATOR ENVC"/>
    <property type="match status" value="1"/>
</dbReference>
<gene>
    <name evidence="7" type="ORF">ACFSOY_20085</name>
</gene>
<dbReference type="RefSeq" id="WP_386049638.1">
    <property type="nucleotide sequence ID" value="NZ_JBHUIO010000019.1"/>
</dbReference>
<feature type="domain" description="Peptidoglycan hydrolase PcsB coiled-coil" evidence="6">
    <location>
        <begin position="78"/>
        <end position="149"/>
    </location>
</feature>
<evidence type="ECO:0000259" key="6">
    <source>
        <dbReference type="Pfam" id="PF24568"/>
    </source>
</evidence>
<evidence type="ECO:0000259" key="5">
    <source>
        <dbReference type="Pfam" id="PF01551"/>
    </source>
</evidence>
<feature type="compositionally biased region" description="Basic and acidic residues" evidence="3">
    <location>
        <begin position="164"/>
        <end position="176"/>
    </location>
</feature>
<keyword evidence="1 4" id="KW-0732">Signal</keyword>
<comment type="caution">
    <text evidence="7">The sequence shown here is derived from an EMBL/GenBank/DDBJ whole genome shotgun (WGS) entry which is preliminary data.</text>
</comment>
<proteinExistence type="predicted"/>
<evidence type="ECO:0000256" key="1">
    <source>
        <dbReference type="ARBA" id="ARBA00022729"/>
    </source>
</evidence>
<reference evidence="8" key="1">
    <citation type="journal article" date="2019" name="Int. J. Syst. Evol. Microbiol.">
        <title>The Global Catalogue of Microorganisms (GCM) 10K type strain sequencing project: providing services to taxonomists for standard genome sequencing and annotation.</title>
        <authorList>
            <consortium name="The Broad Institute Genomics Platform"/>
            <consortium name="The Broad Institute Genome Sequencing Center for Infectious Disease"/>
            <person name="Wu L."/>
            <person name="Ma J."/>
        </authorList>
    </citation>
    <scope>NUCLEOTIDE SEQUENCE [LARGE SCALE GENOMIC DNA]</scope>
    <source>
        <strain evidence="8">CGMCC 1.13574</strain>
    </source>
</reference>
<evidence type="ECO:0000313" key="8">
    <source>
        <dbReference type="Proteomes" id="UP001597343"/>
    </source>
</evidence>
<feature type="coiled-coil region" evidence="2">
    <location>
        <begin position="29"/>
        <end position="98"/>
    </location>
</feature>
<sequence length="344" mass="37467">MSQKGKQFTACLLAGLLLIATLPDGALAAEQKGEQAETIEQEMKQVDRELHDTLDRMKALEAELTEGMKENERLKGEIATLEKRIAEQKAKLNERMKVIYEKGEVSFWEVLFQATDFSDFLDRVSLLSMIVKQDQELIDSLRSDQEQLKVTKENLEQQQQARKQKQEEMRQAEQELQARAKSLKSDLAEAIAAKAAEQAAIEEAQQKYQGPQFIESAGGGALGWPVPSSFLITSGYGFRGSEFHKGIDIGAAIGTPFVAAADGVVIQAGAASGFGHWIVVDHGNGVTSIYGHMYANGVFVHAGQAVKQGQVIGSVGNDGVSTGPHLHFGVQQGGSYVNPMSYLQ</sequence>
<dbReference type="Pfam" id="PF24568">
    <property type="entry name" value="CC_PcsB"/>
    <property type="match status" value="1"/>
</dbReference>
<feature type="region of interest" description="Disordered" evidence="3">
    <location>
        <begin position="153"/>
        <end position="176"/>
    </location>
</feature>
<feature type="domain" description="M23ase beta-sheet core" evidence="5">
    <location>
        <begin position="243"/>
        <end position="339"/>
    </location>
</feature>
<evidence type="ECO:0000256" key="4">
    <source>
        <dbReference type="SAM" id="SignalP"/>
    </source>
</evidence>
<dbReference type="GO" id="GO:0016787">
    <property type="term" value="F:hydrolase activity"/>
    <property type="evidence" value="ECO:0007669"/>
    <property type="project" value="UniProtKB-KW"/>
</dbReference>
<dbReference type="InterPro" id="IPR057309">
    <property type="entry name" value="PcsB_CC"/>
</dbReference>